<evidence type="ECO:0000256" key="6">
    <source>
        <dbReference type="ARBA" id="ARBA00023004"/>
    </source>
</evidence>
<feature type="binding site" description="axial binding residue" evidence="8">
    <location>
        <position position="468"/>
    </location>
    <ligand>
        <name>heme</name>
        <dbReference type="ChEBI" id="CHEBI:30413"/>
    </ligand>
    <ligandPart>
        <name>Fe</name>
        <dbReference type="ChEBI" id="CHEBI:18248"/>
    </ligandPart>
</feature>
<organism evidence="12 13">
    <name type="scientific">Fusarium solani</name>
    <name type="common">Filamentous fungus</name>
    <dbReference type="NCBI Taxonomy" id="169388"/>
    <lineage>
        <taxon>Eukaryota</taxon>
        <taxon>Fungi</taxon>
        <taxon>Dikarya</taxon>
        <taxon>Ascomycota</taxon>
        <taxon>Pezizomycotina</taxon>
        <taxon>Sordariomycetes</taxon>
        <taxon>Hypocreomycetidae</taxon>
        <taxon>Hypocreales</taxon>
        <taxon>Nectriaceae</taxon>
        <taxon>Fusarium</taxon>
        <taxon>Fusarium solani species complex</taxon>
    </lineage>
</organism>
<name>A0A9P9KUN7_FUSSL</name>
<reference evidence="12" key="1">
    <citation type="journal article" date="2021" name="Nat. Commun.">
        <title>Genetic determinants of endophytism in the Arabidopsis root mycobiome.</title>
        <authorList>
            <person name="Mesny F."/>
            <person name="Miyauchi S."/>
            <person name="Thiergart T."/>
            <person name="Pickel B."/>
            <person name="Atanasova L."/>
            <person name="Karlsson M."/>
            <person name="Huettel B."/>
            <person name="Barry K.W."/>
            <person name="Haridas S."/>
            <person name="Chen C."/>
            <person name="Bauer D."/>
            <person name="Andreopoulos W."/>
            <person name="Pangilinan J."/>
            <person name="LaButti K."/>
            <person name="Riley R."/>
            <person name="Lipzen A."/>
            <person name="Clum A."/>
            <person name="Drula E."/>
            <person name="Henrissat B."/>
            <person name="Kohler A."/>
            <person name="Grigoriev I.V."/>
            <person name="Martin F.M."/>
            <person name="Hacquard S."/>
        </authorList>
    </citation>
    <scope>NUCLEOTIDE SEQUENCE</scope>
    <source>
        <strain evidence="12">FSSC 5 MPI-SDFR-AT-0091</strain>
    </source>
</reference>
<dbReference type="OrthoDB" id="1470350at2759"/>
<dbReference type="PRINTS" id="PR00463">
    <property type="entry name" value="EP450I"/>
</dbReference>
<keyword evidence="3 8" id="KW-0349">Heme</keyword>
<evidence type="ECO:0000256" key="11">
    <source>
        <dbReference type="SAM" id="Phobius"/>
    </source>
</evidence>
<dbReference type="PRINTS" id="PR00385">
    <property type="entry name" value="P450"/>
</dbReference>
<keyword evidence="11" id="KW-1133">Transmembrane helix</keyword>
<dbReference type="GO" id="GO:0016705">
    <property type="term" value="F:oxidoreductase activity, acting on paired donors, with incorporation or reduction of molecular oxygen"/>
    <property type="evidence" value="ECO:0007669"/>
    <property type="project" value="InterPro"/>
</dbReference>
<evidence type="ECO:0000313" key="12">
    <source>
        <dbReference type="EMBL" id="KAH7268811.1"/>
    </source>
</evidence>
<dbReference type="GO" id="GO:0004497">
    <property type="term" value="F:monooxygenase activity"/>
    <property type="evidence" value="ECO:0007669"/>
    <property type="project" value="UniProtKB-KW"/>
</dbReference>
<dbReference type="CDD" id="cd11058">
    <property type="entry name" value="CYP60B-like"/>
    <property type="match status" value="1"/>
</dbReference>
<accession>A0A9P9KUN7</accession>
<protein>
    <submittedName>
        <fullName evidence="12">Cytochrome P450 monooxygenase</fullName>
    </submittedName>
</protein>
<keyword evidence="11" id="KW-0812">Transmembrane</keyword>
<keyword evidence="4 8" id="KW-0479">Metal-binding</keyword>
<keyword evidence="7 9" id="KW-0503">Monooxygenase</keyword>
<dbReference type="InterPro" id="IPR036396">
    <property type="entry name" value="Cyt_P450_sf"/>
</dbReference>
<gene>
    <name evidence="12" type="ORF">B0J15DRAFT_462807</name>
</gene>
<proteinExistence type="inferred from homology"/>
<keyword evidence="6 8" id="KW-0408">Iron</keyword>
<dbReference type="InterPro" id="IPR050121">
    <property type="entry name" value="Cytochrome_P450_monoxygenase"/>
</dbReference>
<feature type="transmembrane region" description="Helical" evidence="11">
    <location>
        <begin position="20"/>
        <end position="43"/>
    </location>
</feature>
<dbReference type="PANTHER" id="PTHR24305:SF230">
    <property type="entry name" value="P450, PUTATIVE (EUROFUNG)-RELATED"/>
    <property type="match status" value="1"/>
</dbReference>
<sequence length="527" mass="59972">MAILAEFISDKAATMPLSFLLPACIVGLSFVHFLYTVLYQLFFNPLRKFPGPKLWAVSIMPYVRMHLQGQSHQRILELHQKYGPIVRIGPDFLSFNHPDAMKEIRGHRKTGTGENSKEPHAATPNADNIIGANRPDHQRFRRALANGFSARTMQEQEPIIKSYVDSFIRVLHEECADGKEPLNVEQWLNFLTFDIVGDLAFGESFGCLAEKKYNPWVRHIFKGIKDIAYMTNFGRIPWLAKILKLFTPKSVSNKWAEHKEISSEKVRKRLAMEYERPDFVDSMVKKTKSTGSMSANIQRQTCGGILIVVHQDITFDELASNAQLIVLAGSETTATLLSATTYYLTTHPDILAKLNSEVRSAFTTENEIDMISVSKLPYMLAILNESLRMFPPVVNGIPRLIGPGGDTIIGQYIPGGTTVYIWHWAVYRNPDHFAQPNDFVPDRWLGDARFDNDFKQALQPFSIGPRDCIGKNLAHAEMRLILARLAWNFDIRLAADSFDWESRCESYFLWQKGPVNVYLTPRVKRCN</sequence>
<evidence type="ECO:0000256" key="10">
    <source>
        <dbReference type="SAM" id="MobiDB-lite"/>
    </source>
</evidence>
<comment type="similarity">
    <text evidence="2 9">Belongs to the cytochrome P450 family.</text>
</comment>
<evidence type="ECO:0000256" key="1">
    <source>
        <dbReference type="ARBA" id="ARBA00001971"/>
    </source>
</evidence>
<keyword evidence="5 9" id="KW-0560">Oxidoreductase</keyword>
<dbReference type="EMBL" id="JAGTJS010000005">
    <property type="protein sequence ID" value="KAH7268811.1"/>
    <property type="molecule type" value="Genomic_DNA"/>
</dbReference>
<evidence type="ECO:0000313" key="13">
    <source>
        <dbReference type="Proteomes" id="UP000736672"/>
    </source>
</evidence>
<dbReference type="InterPro" id="IPR002401">
    <property type="entry name" value="Cyt_P450_E_grp-I"/>
</dbReference>
<dbReference type="Pfam" id="PF00067">
    <property type="entry name" value="p450"/>
    <property type="match status" value="1"/>
</dbReference>
<dbReference type="PANTHER" id="PTHR24305">
    <property type="entry name" value="CYTOCHROME P450"/>
    <property type="match status" value="1"/>
</dbReference>
<evidence type="ECO:0000256" key="2">
    <source>
        <dbReference type="ARBA" id="ARBA00010617"/>
    </source>
</evidence>
<dbReference type="Proteomes" id="UP000736672">
    <property type="component" value="Unassembled WGS sequence"/>
</dbReference>
<dbReference type="Gene3D" id="1.10.630.10">
    <property type="entry name" value="Cytochrome P450"/>
    <property type="match status" value="1"/>
</dbReference>
<feature type="region of interest" description="Disordered" evidence="10">
    <location>
        <begin position="107"/>
        <end position="132"/>
    </location>
</feature>
<dbReference type="PROSITE" id="PS00086">
    <property type="entry name" value="CYTOCHROME_P450"/>
    <property type="match status" value="1"/>
</dbReference>
<dbReference type="InterPro" id="IPR017972">
    <property type="entry name" value="Cyt_P450_CS"/>
</dbReference>
<dbReference type="InterPro" id="IPR001128">
    <property type="entry name" value="Cyt_P450"/>
</dbReference>
<comment type="cofactor">
    <cofactor evidence="1 8">
        <name>heme</name>
        <dbReference type="ChEBI" id="CHEBI:30413"/>
    </cofactor>
</comment>
<evidence type="ECO:0000256" key="9">
    <source>
        <dbReference type="RuleBase" id="RU000461"/>
    </source>
</evidence>
<dbReference type="SUPFAM" id="SSF48264">
    <property type="entry name" value="Cytochrome P450"/>
    <property type="match status" value="1"/>
</dbReference>
<keyword evidence="13" id="KW-1185">Reference proteome</keyword>
<dbReference type="GO" id="GO:0005506">
    <property type="term" value="F:iron ion binding"/>
    <property type="evidence" value="ECO:0007669"/>
    <property type="project" value="InterPro"/>
</dbReference>
<evidence type="ECO:0000256" key="5">
    <source>
        <dbReference type="ARBA" id="ARBA00023002"/>
    </source>
</evidence>
<keyword evidence="11" id="KW-0472">Membrane</keyword>
<evidence type="ECO:0000256" key="4">
    <source>
        <dbReference type="ARBA" id="ARBA00022723"/>
    </source>
</evidence>
<comment type="caution">
    <text evidence="12">The sequence shown here is derived from an EMBL/GenBank/DDBJ whole genome shotgun (WGS) entry which is preliminary data.</text>
</comment>
<dbReference type="GO" id="GO:0020037">
    <property type="term" value="F:heme binding"/>
    <property type="evidence" value="ECO:0007669"/>
    <property type="project" value="InterPro"/>
</dbReference>
<evidence type="ECO:0000256" key="8">
    <source>
        <dbReference type="PIRSR" id="PIRSR602401-1"/>
    </source>
</evidence>
<dbReference type="AlphaFoldDB" id="A0A9P9KUN7"/>
<evidence type="ECO:0000256" key="7">
    <source>
        <dbReference type="ARBA" id="ARBA00023033"/>
    </source>
</evidence>
<evidence type="ECO:0000256" key="3">
    <source>
        <dbReference type="ARBA" id="ARBA00022617"/>
    </source>
</evidence>